<dbReference type="GO" id="GO:0006744">
    <property type="term" value="P:ubiquinone biosynthetic process"/>
    <property type="evidence" value="ECO:0007669"/>
    <property type="project" value="UniProtKB-UniPathway"/>
</dbReference>
<keyword evidence="3" id="KW-1003">Cell membrane</keyword>
<evidence type="ECO:0000313" key="12">
    <source>
        <dbReference type="Proteomes" id="UP000199118"/>
    </source>
</evidence>
<dbReference type="EMBL" id="FNMZ01000003">
    <property type="protein sequence ID" value="SDX16269.1"/>
    <property type="molecule type" value="Genomic_DNA"/>
</dbReference>
<dbReference type="Proteomes" id="UP000199118">
    <property type="component" value="Unassembled WGS sequence"/>
</dbReference>
<keyword evidence="8 9" id="KW-0472">Membrane</keyword>
<feature type="transmembrane region" description="Helical" evidence="9">
    <location>
        <begin position="486"/>
        <end position="511"/>
    </location>
</feature>
<organism evidence="11 12">
    <name type="scientific">Albimonas donghaensis</name>
    <dbReference type="NCBI Taxonomy" id="356660"/>
    <lineage>
        <taxon>Bacteria</taxon>
        <taxon>Pseudomonadati</taxon>
        <taxon>Pseudomonadota</taxon>
        <taxon>Alphaproteobacteria</taxon>
        <taxon>Rhodobacterales</taxon>
        <taxon>Paracoccaceae</taxon>
        <taxon>Albimonas</taxon>
    </lineage>
</organism>
<keyword evidence="5" id="KW-0831">Ubiquinone biosynthesis</keyword>
<dbReference type="InterPro" id="IPR011009">
    <property type="entry name" value="Kinase-like_dom_sf"/>
</dbReference>
<dbReference type="InterPro" id="IPR050154">
    <property type="entry name" value="UbiB_kinase"/>
</dbReference>
<comment type="pathway">
    <text evidence="1">Cofactor biosynthesis; ubiquinone biosynthesis [regulation].</text>
</comment>
<evidence type="ECO:0000256" key="7">
    <source>
        <dbReference type="ARBA" id="ARBA00022989"/>
    </source>
</evidence>
<feature type="domain" description="ABC1 atypical kinase-like" evidence="10">
    <location>
        <begin position="97"/>
        <end position="342"/>
    </location>
</feature>
<gene>
    <name evidence="11" type="ORF">SAMN05444336_103490</name>
</gene>
<keyword evidence="12" id="KW-1185">Reference proteome</keyword>
<dbReference type="AlphaFoldDB" id="A0A1H2ZHT8"/>
<evidence type="ECO:0000256" key="6">
    <source>
        <dbReference type="ARBA" id="ARBA00022692"/>
    </source>
</evidence>
<protein>
    <submittedName>
        <fullName evidence="11">2-octaprenylphenol hydroxylase</fullName>
    </submittedName>
</protein>
<dbReference type="PANTHER" id="PTHR10566:SF113">
    <property type="entry name" value="PROTEIN ACTIVITY OF BC1 COMPLEX KINASE 7, CHLOROPLASTIC"/>
    <property type="match status" value="1"/>
</dbReference>
<evidence type="ECO:0000256" key="9">
    <source>
        <dbReference type="SAM" id="Phobius"/>
    </source>
</evidence>
<dbReference type="Pfam" id="PF03109">
    <property type="entry name" value="ABC1"/>
    <property type="match status" value="1"/>
</dbReference>
<dbReference type="PANTHER" id="PTHR10566">
    <property type="entry name" value="CHAPERONE-ACTIVITY OF BC1 COMPLEX CABC1 -RELATED"/>
    <property type="match status" value="1"/>
</dbReference>
<dbReference type="UniPathway" id="UPA00232"/>
<evidence type="ECO:0000256" key="1">
    <source>
        <dbReference type="ARBA" id="ARBA00005020"/>
    </source>
</evidence>
<keyword evidence="4" id="KW-0997">Cell inner membrane</keyword>
<evidence type="ECO:0000256" key="3">
    <source>
        <dbReference type="ARBA" id="ARBA00022475"/>
    </source>
</evidence>
<evidence type="ECO:0000256" key="5">
    <source>
        <dbReference type="ARBA" id="ARBA00022688"/>
    </source>
</evidence>
<dbReference type="SUPFAM" id="SSF56112">
    <property type="entry name" value="Protein kinase-like (PK-like)"/>
    <property type="match status" value="1"/>
</dbReference>
<dbReference type="OrthoDB" id="9795390at2"/>
<evidence type="ECO:0000256" key="2">
    <source>
        <dbReference type="ARBA" id="ARBA00009670"/>
    </source>
</evidence>
<evidence type="ECO:0000256" key="4">
    <source>
        <dbReference type="ARBA" id="ARBA00022519"/>
    </source>
</evidence>
<proteinExistence type="inferred from homology"/>
<name>A0A1H2ZHT8_9RHOB</name>
<dbReference type="STRING" id="356660.SAMN05444336_103490"/>
<dbReference type="NCBIfam" id="TIGR01982">
    <property type="entry name" value="UbiB"/>
    <property type="match status" value="1"/>
</dbReference>
<dbReference type="RefSeq" id="WP_092681959.1">
    <property type="nucleotide sequence ID" value="NZ_FNMZ01000003.1"/>
</dbReference>
<evidence type="ECO:0000313" key="11">
    <source>
        <dbReference type="EMBL" id="SDX16269.1"/>
    </source>
</evidence>
<dbReference type="InterPro" id="IPR010232">
    <property type="entry name" value="UbiB"/>
</dbReference>
<comment type="similarity">
    <text evidence="2">Belongs to the protein kinase superfamily. ADCK protein kinase family.</text>
</comment>
<keyword evidence="7 9" id="KW-1133">Transmembrane helix</keyword>
<evidence type="ECO:0000259" key="10">
    <source>
        <dbReference type="Pfam" id="PF03109"/>
    </source>
</evidence>
<reference evidence="11 12" key="1">
    <citation type="submission" date="2016-10" db="EMBL/GenBank/DDBJ databases">
        <authorList>
            <person name="de Groot N.N."/>
        </authorList>
    </citation>
    <scope>NUCLEOTIDE SEQUENCE [LARGE SCALE GENOMIC DNA]</scope>
    <source>
        <strain evidence="11 12">DSM 17890</strain>
    </source>
</reference>
<keyword evidence="6 9" id="KW-0812">Transmembrane</keyword>
<dbReference type="InterPro" id="IPR004147">
    <property type="entry name" value="ABC1_dom"/>
</dbReference>
<accession>A0A1H2ZHT8</accession>
<sequence>MSVIANLWRLARTAATFQRTGAMAEALEAMDAPRSIRIAARVLGWPLSPLGLEGDPALPPAPRALTALGPAYVKFGQLLSTRPDVAGEKIARDLRVLQDRLAPFPLEEARAQVEHELGRPVDEIFSEFGPAVAAASIAQVHPAVERETGRRVAVKVLRPGVERAFRQDVDAFWFIAKTIEFLAPSSRRLRPRAVIAHFEGVVMTELDLRLEAAAAAEFRANSAEDEGFAVPEVLWAHSARRVMTLEWVDGDPLGDVELLAARGHHLVPLGSFIIRSFLRHALRDGFFHADMHQGNLKLARDGTLIALDFGIMGRIDPYTRRVYAEILLGFLRREYRRVAEVHFEAGYVPADRDLEAFAQALRSIGEPIFGQDASHISMARLLAHLFDVTERFGMETRTELILLQRTMVVVEGVARTLDPNLNMWRASQPVVEDWMKDNLGPKAMRRDLVATAMVLSRFGPRLPDMAEKVLKRAVADATAEAAPRGLGAAGLVAMAGAGFVGALIGAAAASLF</sequence>
<evidence type="ECO:0000256" key="8">
    <source>
        <dbReference type="ARBA" id="ARBA00023136"/>
    </source>
</evidence>